<dbReference type="Proteomes" id="UP000241447">
    <property type="component" value="Plasmid pCBLh4a"/>
</dbReference>
<dbReference type="PROSITE" id="PS00061">
    <property type="entry name" value="ADH_SHORT"/>
    <property type="match status" value="1"/>
</dbReference>
<dbReference type="PRINTS" id="PR00081">
    <property type="entry name" value="GDHRDH"/>
</dbReference>
<evidence type="ECO:0000256" key="1">
    <source>
        <dbReference type="ARBA" id="ARBA00006484"/>
    </source>
</evidence>
<protein>
    <submittedName>
        <fullName evidence="3">3-ketoacyl-ACP reductase</fullName>
    </submittedName>
</protein>
<dbReference type="EMBL" id="CP028472">
    <property type="protein sequence ID" value="AVW89747.1"/>
    <property type="molecule type" value="Genomic_DNA"/>
</dbReference>
<name>A0A2R4LXX1_9RHOB</name>
<sequence length="255" mass="26621">MTRPVALVTGARQGLGRGIALGLAKAGFDVAGLDLVVDKKAEAVVRELEALGAKAWFGPMDLADLGCHAGAIDAAEAALGPVDALVNNAGIASRPLTDLLEIGAAAFDMNLGVNLRGTFFFTQELAKRMVSRKVDSYRSITFITSIAASHVSTDRSPYCVSKAGLSMVAKLYADRLGTHGIAVHEIRPGFIRTEMTGSAPADKIDAYIDSGAVAQRRWGEPHDIGTVTASLASGALPYVTGQPIYVDGGFHIPTA</sequence>
<reference evidence="3 4" key="1">
    <citation type="submission" date="2018-03" db="EMBL/GenBank/DDBJ databases">
        <title>The Complete Genome of Celeribacter baekdonensis strain LH4, a Thiosulfate-Oxidizing Alphaproteobacterium Isolated from Gulf of Mexico Continental Slope Sediments.</title>
        <authorList>
            <person name="Flood B.E."/>
            <person name="Bailey J.V."/>
            <person name="Leprich D."/>
        </authorList>
    </citation>
    <scope>NUCLEOTIDE SEQUENCE [LARGE SCALE GENOMIC DNA]</scope>
    <source>
        <strain evidence="3 4">LH4</strain>
        <plasmid evidence="4">Plasmid pcblh4a</plasmid>
    </source>
</reference>
<dbReference type="RefSeq" id="WP_107717481.1">
    <property type="nucleotide sequence ID" value="NZ_CP028472.1"/>
</dbReference>
<evidence type="ECO:0000313" key="4">
    <source>
        <dbReference type="Proteomes" id="UP000241447"/>
    </source>
</evidence>
<dbReference type="GO" id="GO:0016616">
    <property type="term" value="F:oxidoreductase activity, acting on the CH-OH group of donors, NAD or NADP as acceptor"/>
    <property type="evidence" value="ECO:0007669"/>
    <property type="project" value="TreeGrafter"/>
</dbReference>
<dbReference type="PANTHER" id="PTHR42760">
    <property type="entry name" value="SHORT-CHAIN DEHYDROGENASES/REDUCTASES FAMILY MEMBER"/>
    <property type="match status" value="1"/>
</dbReference>
<dbReference type="Gene3D" id="3.40.50.720">
    <property type="entry name" value="NAD(P)-binding Rossmann-like Domain"/>
    <property type="match status" value="1"/>
</dbReference>
<keyword evidence="3" id="KW-0614">Plasmid</keyword>
<dbReference type="PANTHER" id="PTHR42760:SF133">
    <property type="entry name" value="3-OXOACYL-[ACYL-CARRIER-PROTEIN] REDUCTASE"/>
    <property type="match status" value="1"/>
</dbReference>
<accession>A0A2R4LXX1</accession>
<dbReference type="NCBIfam" id="NF009386">
    <property type="entry name" value="PRK12745.1"/>
    <property type="match status" value="1"/>
</dbReference>
<organism evidence="3 4">
    <name type="scientific">Celeribacter baekdonensis</name>
    <dbReference type="NCBI Taxonomy" id="875171"/>
    <lineage>
        <taxon>Bacteria</taxon>
        <taxon>Pseudomonadati</taxon>
        <taxon>Pseudomonadota</taxon>
        <taxon>Alphaproteobacteria</taxon>
        <taxon>Rhodobacterales</taxon>
        <taxon>Roseobacteraceae</taxon>
        <taxon>Celeribacter</taxon>
    </lineage>
</organism>
<dbReference type="AlphaFoldDB" id="A0A2R4LXX1"/>
<dbReference type="InterPro" id="IPR036291">
    <property type="entry name" value="NAD(P)-bd_dom_sf"/>
</dbReference>
<dbReference type="Pfam" id="PF13561">
    <property type="entry name" value="adh_short_C2"/>
    <property type="match status" value="1"/>
</dbReference>
<evidence type="ECO:0000256" key="2">
    <source>
        <dbReference type="ARBA" id="ARBA00023002"/>
    </source>
</evidence>
<dbReference type="KEGG" id="cbak:DA792_00635"/>
<comment type="similarity">
    <text evidence="1">Belongs to the short-chain dehydrogenases/reductases (SDR) family.</text>
</comment>
<proteinExistence type="inferred from homology"/>
<evidence type="ECO:0000313" key="3">
    <source>
        <dbReference type="EMBL" id="AVW89747.1"/>
    </source>
</evidence>
<gene>
    <name evidence="3" type="ORF">DA792_00635</name>
</gene>
<dbReference type="SUPFAM" id="SSF51735">
    <property type="entry name" value="NAD(P)-binding Rossmann-fold domains"/>
    <property type="match status" value="1"/>
</dbReference>
<dbReference type="InterPro" id="IPR020904">
    <property type="entry name" value="Sc_DH/Rdtase_CS"/>
</dbReference>
<keyword evidence="2" id="KW-0560">Oxidoreductase</keyword>
<dbReference type="OrthoDB" id="9803333at2"/>
<geneLocation type="plasmid" evidence="4">
    <name>pcblh4a</name>
</geneLocation>
<dbReference type="InterPro" id="IPR002347">
    <property type="entry name" value="SDR_fam"/>
</dbReference>